<dbReference type="CDD" id="cd00158">
    <property type="entry name" value="RHOD"/>
    <property type="match status" value="1"/>
</dbReference>
<organism evidence="2 3">
    <name type="scientific">Hymenobacter cavernae</name>
    <dbReference type="NCBI Taxonomy" id="2044852"/>
    <lineage>
        <taxon>Bacteria</taxon>
        <taxon>Pseudomonadati</taxon>
        <taxon>Bacteroidota</taxon>
        <taxon>Cytophagia</taxon>
        <taxon>Cytophagales</taxon>
        <taxon>Hymenobacteraceae</taxon>
        <taxon>Hymenobacter</taxon>
    </lineage>
</organism>
<dbReference type="InterPro" id="IPR052367">
    <property type="entry name" value="Thiosulfate_ST/Rhodanese-like"/>
</dbReference>
<dbReference type="PANTHER" id="PTHR45431:SF3">
    <property type="entry name" value="RHODANESE-LIKE DOMAIN-CONTAINING PROTEIN 15, CHLOROPLASTIC"/>
    <property type="match status" value="1"/>
</dbReference>
<evidence type="ECO:0000259" key="1">
    <source>
        <dbReference type="PROSITE" id="PS50206"/>
    </source>
</evidence>
<dbReference type="Pfam" id="PF00581">
    <property type="entry name" value="Rhodanese"/>
    <property type="match status" value="1"/>
</dbReference>
<accession>A0ABQ1U7F0</accession>
<proteinExistence type="predicted"/>
<protein>
    <recommendedName>
        <fullName evidence="1">Rhodanese domain-containing protein</fullName>
    </recommendedName>
</protein>
<evidence type="ECO:0000313" key="2">
    <source>
        <dbReference type="EMBL" id="GGF09877.1"/>
    </source>
</evidence>
<keyword evidence="3" id="KW-1185">Reference proteome</keyword>
<dbReference type="Gene3D" id="3.40.250.10">
    <property type="entry name" value="Rhodanese-like domain"/>
    <property type="match status" value="1"/>
</dbReference>
<dbReference type="InterPro" id="IPR036873">
    <property type="entry name" value="Rhodanese-like_dom_sf"/>
</dbReference>
<comment type="caution">
    <text evidence="2">The sequence shown here is derived from an EMBL/GenBank/DDBJ whole genome shotgun (WGS) entry which is preliminary data.</text>
</comment>
<dbReference type="InterPro" id="IPR001763">
    <property type="entry name" value="Rhodanese-like_dom"/>
</dbReference>
<gene>
    <name evidence="2" type="ORF">GCM10011383_21360</name>
</gene>
<dbReference type="PROSITE" id="PS50206">
    <property type="entry name" value="RHODANESE_3"/>
    <property type="match status" value="1"/>
</dbReference>
<sequence length="90" mass="9918">MQQPDVVVLDVRTPDEYAGGHLQNARNLDFKAPDFPTQIAHLDTTKTYVLYCASGNRSGKAMAMMQQQGFRKVVNAGGFKTLKDSGLKTQ</sequence>
<dbReference type="PANTHER" id="PTHR45431">
    <property type="entry name" value="RHODANESE-LIKE DOMAIN-CONTAINING PROTEIN 15, CHLOROPLASTIC"/>
    <property type="match status" value="1"/>
</dbReference>
<name>A0ABQ1U7F0_9BACT</name>
<reference evidence="3" key="1">
    <citation type="journal article" date="2019" name="Int. J. Syst. Evol. Microbiol.">
        <title>The Global Catalogue of Microorganisms (GCM) 10K type strain sequencing project: providing services to taxonomists for standard genome sequencing and annotation.</title>
        <authorList>
            <consortium name="The Broad Institute Genomics Platform"/>
            <consortium name="The Broad Institute Genome Sequencing Center for Infectious Disease"/>
            <person name="Wu L."/>
            <person name="Ma J."/>
        </authorList>
    </citation>
    <scope>NUCLEOTIDE SEQUENCE [LARGE SCALE GENOMIC DNA]</scope>
    <source>
        <strain evidence="3">CGMCC 1.15197</strain>
    </source>
</reference>
<evidence type="ECO:0000313" key="3">
    <source>
        <dbReference type="Proteomes" id="UP000632273"/>
    </source>
</evidence>
<feature type="domain" description="Rhodanese" evidence="1">
    <location>
        <begin position="2"/>
        <end position="90"/>
    </location>
</feature>
<dbReference type="Proteomes" id="UP000632273">
    <property type="component" value="Unassembled WGS sequence"/>
</dbReference>
<dbReference type="SMART" id="SM00450">
    <property type="entry name" value="RHOD"/>
    <property type="match status" value="1"/>
</dbReference>
<dbReference type="EMBL" id="BMHT01000003">
    <property type="protein sequence ID" value="GGF09877.1"/>
    <property type="molecule type" value="Genomic_DNA"/>
</dbReference>
<dbReference type="SUPFAM" id="SSF52821">
    <property type="entry name" value="Rhodanese/Cell cycle control phosphatase"/>
    <property type="match status" value="1"/>
</dbReference>